<dbReference type="GeneID" id="84023546"/>
<sequence length="388" mass="42728">MFDTEIIEDERQGLPSASGMQRLFLCPGSWNAERKCPVDEESDDAALGTMLHVHMEQGTMPEDPEDAEAVAWCRETEISLCEKYLEMSDFSKDLLREQFMREVRYFEKDGMFSGKPDLVVYWGRRALVIDYKFGHLPVAAAECNLQLSALAVLVADSKCGYRLPEFEMIDEVFVCILQPYASRKEPAVCRYTRESVEQARAFFQTCIKLAQDEHAPLKPSEKACRYCRAQSSCPAVSLALVNVTSGDLTAAWEQWTPEKRREAYDLAKLAKKWAASVEGKVKADLKAEVDIPGLVLAPGKKAFTITDAAAAFQILNGLFPDGITAPAFTSCCKVGITDLDKLVHSVRKAADAGAKVAESKDWLRKTLAGCAEVKVSDGSVKEIGGGAA</sequence>
<dbReference type="InterPro" id="IPR021229">
    <property type="entry name" value="DUF2800"/>
</dbReference>
<name>A0ABT0R7Y4_9BACT</name>
<gene>
    <name evidence="1" type="ORF">M8N44_06715</name>
</gene>
<proteinExistence type="predicted"/>
<dbReference type="Proteomes" id="UP001202031">
    <property type="component" value="Unassembled WGS sequence"/>
</dbReference>
<evidence type="ECO:0000313" key="2">
    <source>
        <dbReference type="Proteomes" id="UP001202031"/>
    </source>
</evidence>
<dbReference type="RefSeq" id="WP_215709506.1">
    <property type="nucleotide sequence ID" value="NZ_CP072027.1"/>
</dbReference>
<evidence type="ECO:0000313" key="1">
    <source>
        <dbReference type="EMBL" id="MCL6657011.1"/>
    </source>
</evidence>
<reference evidence="1 2" key="1">
    <citation type="submission" date="2022-03" db="EMBL/GenBank/DDBJ databases">
        <title>Taxonomic description of new species and reclassification of some bacterial strains.</title>
        <authorList>
            <person name="Ndongo S."/>
        </authorList>
    </citation>
    <scope>NUCLEOTIDE SEQUENCE [LARGE SCALE GENOMIC DNA]</scope>
    <source>
        <strain evidence="1 2">Marseille-P6666</strain>
    </source>
</reference>
<dbReference type="EMBL" id="JAMGSI010000001">
    <property type="protein sequence ID" value="MCL6657011.1"/>
    <property type="molecule type" value="Genomic_DNA"/>
</dbReference>
<accession>A0ABT0R7Y4</accession>
<dbReference type="Pfam" id="PF10926">
    <property type="entry name" value="DUF2800"/>
    <property type="match status" value="1"/>
</dbReference>
<dbReference type="Gene3D" id="3.90.320.10">
    <property type="match status" value="1"/>
</dbReference>
<dbReference type="InterPro" id="IPR011604">
    <property type="entry name" value="PDDEXK-like_dom_sf"/>
</dbReference>
<comment type="caution">
    <text evidence="1">The sequence shown here is derived from an EMBL/GenBank/DDBJ whole genome shotgun (WGS) entry which is preliminary data.</text>
</comment>
<protein>
    <submittedName>
        <fullName evidence="1">DUF2800 domain-containing protein</fullName>
    </submittedName>
</protein>
<organism evidence="1 2">
    <name type="scientific">Akkermansia massiliensis</name>
    <dbReference type="NCBI Taxonomy" id="2927224"/>
    <lineage>
        <taxon>Bacteria</taxon>
        <taxon>Pseudomonadati</taxon>
        <taxon>Verrucomicrobiota</taxon>
        <taxon>Verrucomicrobiia</taxon>
        <taxon>Verrucomicrobiales</taxon>
        <taxon>Akkermansiaceae</taxon>
        <taxon>Akkermansia</taxon>
    </lineage>
</organism>
<keyword evidence="2" id="KW-1185">Reference proteome</keyword>